<feature type="compositionally biased region" description="Basic and acidic residues" evidence="1">
    <location>
        <begin position="99"/>
        <end position="108"/>
    </location>
</feature>
<sequence>MTLNHVLTHSSATPQPEAVSTGQACHPAAPVFSVQCPATVSRTREAEAEAPEAATGAVSRRRSTEAALGSREAEVRSYEAASERRDPARRRRGAQEAALPHREARSSEAETGASEAAPGVGCWIADLHRIVSKG</sequence>
<organism evidence="2 3">
    <name type="scientific">Paspalum notatum var. saurae</name>
    <dbReference type="NCBI Taxonomy" id="547442"/>
    <lineage>
        <taxon>Eukaryota</taxon>
        <taxon>Viridiplantae</taxon>
        <taxon>Streptophyta</taxon>
        <taxon>Embryophyta</taxon>
        <taxon>Tracheophyta</taxon>
        <taxon>Spermatophyta</taxon>
        <taxon>Magnoliopsida</taxon>
        <taxon>Liliopsida</taxon>
        <taxon>Poales</taxon>
        <taxon>Poaceae</taxon>
        <taxon>PACMAD clade</taxon>
        <taxon>Panicoideae</taxon>
        <taxon>Andropogonodae</taxon>
        <taxon>Paspaleae</taxon>
        <taxon>Paspalinae</taxon>
        <taxon>Paspalum</taxon>
    </lineage>
</organism>
<gene>
    <name evidence="2" type="ORF">U9M48_023899</name>
</gene>
<keyword evidence="3" id="KW-1185">Reference proteome</keyword>
<dbReference type="Proteomes" id="UP001341281">
    <property type="component" value="Chromosome 05"/>
</dbReference>
<dbReference type="AlphaFoldDB" id="A0AAQ3TL95"/>
<evidence type="ECO:0000313" key="3">
    <source>
        <dbReference type="Proteomes" id="UP001341281"/>
    </source>
</evidence>
<evidence type="ECO:0000313" key="2">
    <source>
        <dbReference type="EMBL" id="WVZ75878.1"/>
    </source>
</evidence>
<feature type="region of interest" description="Disordered" evidence="1">
    <location>
        <begin position="1"/>
        <end position="22"/>
    </location>
</feature>
<feature type="region of interest" description="Disordered" evidence="1">
    <location>
        <begin position="39"/>
        <end position="118"/>
    </location>
</feature>
<evidence type="ECO:0000256" key="1">
    <source>
        <dbReference type="SAM" id="MobiDB-lite"/>
    </source>
</evidence>
<feature type="compositionally biased region" description="Basic and acidic residues" evidence="1">
    <location>
        <begin position="71"/>
        <end position="86"/>
    </location>
</feature>
<name>A0AAQ3TL95_PASNO</name>
<accession>A0AAQ3TL95</accession>
<protein>
    <submittedName>
        <fullName evidence="2">Uncharacterized protein</fullName>
    </submittedName>
</protein>
<proteinExistence type="predicted"/>
<reference evidence="2 3" key="1">
    <citation type="submission" date="2024-02" db="EMBL/GenBank/DDBJ databases">
        <title>High-quality chromosome-scale genome assembly of Pensacola bahiagrass (Paspalum notatum Flugge var. saurae).</title>
        <authorList>
            <person name="Vega J.M."/>
            <person name="Podio M."/>
            <person name="Orjuela J."/>
            <person name="Siena L.A."/>
            <person name="Pessino S.C."/>
            <person name="Combes M.C."/>
            <person name="Mariac C."/>
            <person name="Albertini E."/>
            <person name="Pupilli F."/>
            <person name="Ortiz J.P.A."/>
            <person name="Leblanc O."/>
        </authorList>
    </citation>
    <scope>NUCLEOTIDE SEQUENCE [LARGE SCALE GENOMIC DNA]</scope>
    <source>
        <strain evidence="2">R1</strain>
        <tissue evidence="2">Leaf</tissue>
    </source>
</reference>
<dbReference type="EMBL" id="CP144749">
    <property type="protein sequence ID" value="WVZ75878.1"/>
    <property type="molecule type" value="Genomic_DNA"/>
</dbReference>